<evidence type="ECO:0000256" key="1">
    <source>
        <dbReference type="ARBA" id="ARBA00022553"/>
    </source>
</evidence>
<evidence type="ECO:0000313" key="5">
    <source>
        <dbReference type="Proteomes" id="UP000285523"/>
    </source>
</evidence>
<evidence type="ECO:0000259" key="3">
    <source>
        <dbReference type="PROSITE" id="PS50110"/>
    </source>
</evidence>
<dbReference type="PANTHER" id="PTHR44591">
    <property type="entry name" value="STRESS RESPONSE REGULATOR PROTEIN 1"/>
    <property type="match status" value="1"/>
</dbReference>
<dbReference type="SMART" id="SM00448">
    <property type="entry name" value="REC"/>
    <property type="match status" value="1"/>
</dbReference>
<dbReference type="Proteomes" id="UP000285523">
    <property type="component" value="Unassembled WGS sequence"/>
</dbReference>
<dbReference type="OrthoDB" id="9782655at2"/>
<reference evidence="4 5" key="1">
    <citation type="submission" date="2018-09" db="EMBL/GenBank/DDBJ databases">
        <title>Draft genome sequence of Rhodopseudomonas palustris 2.1.18.</title>
        <authorList>
            <person name="Robertson S.L."/>
            <person name="Meyer T.E."/>
            <person name="Kyndt J.A."/>
        </authorList>
    </citation>
    <scope>NUCLEOTIDE SEQUENCE [LARGE SCALE GENOMIC DNA]</scope>
    <source>
        <strain evidence="4 5">2.1.18</strain>
    </source>
</reference>
<feature type="domain" description="Response regulatory" evidence="3">
    <location>
        <begin position="6"/>
        <end position="120"/>
    </location>
</feature>
<dbReference type="GO" id="GO:0000160">
    <property type="term" value="P:phosphorelay signal transduction system"/>
    <property type="evidence" value="ECO:0007669"/>
    <property type="project" value="InterPro"/>
</dbReference>
<gene>
    <name evidence="4" type="ORF">D4Q52_04010</name>
</gene>
<evidence type="ECO:0000313" key="4">
    <source>
        <dbReference type="EMBL" id="RJF77006.1"/>
    </source>
</evidence>
<dbReference type="AlphaFoldDB" id="A0A418VLG4"/>
<dbReference type="EMBL" id="QYYD01000003">
    <property type="protein sequence ID" value="RJF77006.1"/>
    <property type="molecule type" value="Genomic_DNA"/>
</dbReference>
<dbReference type="PANTHER" id="PTHR44591:SF25">
    <property type="entry name" value="CHEMOTAXIS TWO-COMPONENT RESPONSE REGULATOR"/>
    <property type="match status" value="1"/>
</dbReference>
<dbReference type="InterPro" id="IPR011006">
    <property type="entry name" value="CheY-like_superfamily"/>
</dbReference>
<dbReference type="InterPro" id="IPR001789">
    <property type="entry name" value="Sig_transdc_resp-reg_receiver"/>
</dbReference>
<comment type="caution">
    <text evidence="4">The sequence shown here is derived from an EMBL/GenBank/DDBJ whole genome shotgun (WGS) entry which is preliminary data.</text>
</comment>
<name>A0A418VLG4_RHOPL</name>
<keyword evidence="1 2" id="KW-0597">Phosphoprotein</keyword>
<dbReference type="Pfam" id="PF00072">
    <property type="entry name" value="Response_reg"/>
    <property type="match status" value="1"/>
</dbReference>
<dbReference type="InterPro" id="IPR050595">
    <property type="entry name" value="Bact_response_regulator"/>
</dbReference>
<dbReference type="Gene3D" id="3.40.50.2300">
    <property type="match status" value="1"/>
</dbReference>
<dbReference type="SUPFAM" id="SSF52172">
    <property type="entry name" value="CheY-like"/>
    <property type="match status" value="1"/>
</dbReference>
<dbReference type="PROSITE" id="PS50110">
    <property type="entry name" value="RESPONSE_REGULATORY"/>
    <property type="match status" value="1"/>
</dbReference>
<evidence type="ECO:0000256" key="2">
    <source>
        <dbReference type="PROSITE-ProRule" id="PRU00169"/>
    </source>
</evidence>
<protein>
    <submittedName>
        <fullName evidence="4">Response regulator</fullName>
    </submittedName>
</protein>
<sequence>MTIGKIVAVIDDDDNVRIAVVALVRSLGHEARGFSSAHNYLASDLCGSAACLITDVQMPGLSGLDLHAQLLTEGRACPVVFITAFPEERAEARAKAFGAIAFLSKPFDAQVMVQCIEKALEQSSRA</sequence>
<dbReference type="RefSeq" id="WP_119855259.1">
    <property type="nucleotide sequence ID" value="NZ_QYYD01000003.1"/>
</dbReference>
<proteinExistence type="predicted"/>
<feature type="modified residue" description="4-aspartylphosphate" evidence="2">
    <location>
        <position position="55"/>
    </location>
</feature>
<accession>A0A418VLG4</accession>
<organism evidence="4 5">
    <name type="scientific">Rhodopseudomonas palustris</name>
    <dbReference type="NCBI Taxonomy" id="1076"/>
    <lineage>
        <taxon>Bacteria</taxon>
        <taxon>Pseudomonadati</taxon>
        <taxon>Pseudomonadota</taxon>
        <taxon>Alphaproteobacteria</taxon>
        <taxon>Hyphomicrobiales</taxon>
        <taxon>Nitrobacteraceae</taxon>
        <taxon>Rhodopseudomonas</taxon>
    </lineage>
</organism>